<dbReference type="InterPro" id="IPR013783">
    <property type="entry name" value="Ig-like_fold"/>
</dbReference>
<gene>
    <name evidence="7" type="ORF">BDW59DRAFT_148711</name>
</gene>
<evidence type="ECO:0000313" key="7">
    <source>
        <dbReference type="EMBL" id="KAL2823512.1"/>
    </source>
</evidence>
<dbReference type="CDD" id="cd02341">
    <property type="entry name" value="ZZ_ZZZ3"/>
    <property type="match status" value="1"/>
</dbReference>
<evidence type="ECO:0000256" key="1">
    <source>
        <dbReference type="ARBA" id="ARBA00022723"/>
    </source>
</evidence>
<keyword evidence="2 4" id="KW-0863">Zinc-finger</keyword>
<dbReference type="InterPro" id="IPR041981">
    <property type="entry name" value="ZZZ3_ZZ"/>
</dbReference>
<dbReference type="Proteomes" id="UP001610335">
    <property type="component" value="Unassembled WGS sequence"/>
</dbReference>
<evidence type="ECO:0000259" key="6">
    <source>
        <dbReference type="PROSITE" id="PS50135"/>
    </source>
</evidence>
<feature type="region of interest" description="Disordered" evidence="5">
    <location>
        <begin position="504"/>
        <end position="571"/>
    </location>
</feature>
<dbReference type="CDD" id="cd14947">
    <property type="entry name" value="NBR1_like"/>
    <property type="match status" value="1"/>
</dbReference>
<dbReference type="CDD" id="cd02249">
    <property type="entry name" value="ZZ"/>
    <property type="match status" value="1"/>
</dbReference>
<comment type="caution">
    <text evidence="7">The sequence shown here is derived from an EMBL/GenBank/DDBJ whole genome shotgun (WGS) entry which is preliminary data.</text>
</comment>
<feature type="compositionally biased region" description="Polar residues" evidence="5">
    <location>
        <begin position="98"/>
        <end position="115"/>
    </location>
</feature>
<dbReference type="Gene3D" id="3.30.60.90">
    <property type="match status" value="4"/>
</dbReference>
<evidence type="ECO:0000256" key="4">
    <source>
        <dbReference type="PROSITE-ProRule" id="PRU00228"/>
    </source>
</evidence>
<dbReference type="EMBL" id="JBFXLS010000052">
    <property type="protein sequence ID" value="KAL2823512.1"/>
    <property type="molecule type" value="Genomic_DNA"/>
</dbReference>
<reference evidence="7 8" key="1">
    <citation type="submission" date="2024-07" db="EMBL/GenBank/DDBJ databases">
        <title>Section-level genome sequencing and comparative genomics of Aspergillus sections Usti and Cavernicolus.</title>
        <authorList>
            <consortium name="Lawrence Berkeley National Laboratory"/>
            <person name="Nybo J.L."/>
            <person name="Vesth T.C."/>
            <person name="Theobald S."/>
            <person name="Frisvad J.C."/>
            <person name="Larsen T.O."/>
            <person name="Kjaerboelling I."/>
            <person name="Rothschild-Mancinelli K."/>
            <person name="Lyhne E.K."/>
            <person name="Kogle M.E."/>
            <person name="Barry K."/>
            <person name="Clum A."/>
            <person name="Na H."/>
            <person name="Ledsgaard L."/>
            <person name="Lin J."/>
            <person name="Lipzen A."/>
            <person name="Kuo A."/>
            <person name="Riley R."/>
            <person name="Mondo S."/>
            <person name="LaButti K."/>
            <person name="Haridas S."/>
            <person name="Pangalinan J."/>
            <person name="Salamov A.A."/>
            <person name="Simmons B.A."/>
            <person name="Magnuson J.K."/>
            <person name="Chen J."/>
            <person name="Drula E."/>
            <person name="Henrissat B."/>
            <person name="Wiebenga A."/>
            <person name="Lubbers R.J."/>
            <person name="Gomes A.C."/>
            <person name="Makela M.R."/>
            <person name="Stajich J."/>
            <person name="Grigoriev I.V."/>
            <person name="Mortensen U.H."/>
            <person name="De vries R.P."/>
            <person name="Baker S.E."/>
            <person name="Andersen M.R."/>
        </authorList>
    </citation>
    <scope>NUCLEOTIDE SEQUENCE [LARGE SCALE GENOMIC DNA]</scope>
    <source>
        <strain evidence="7 8">CBS 600.67</strain>
    </source>
</reference>
<dbReference type="PROSITE" id="PS50135">
    <property type="entry name" value="ZF_ZZ_2"/>
    <property type="match status" value="1"/>
</dbReference>
<dbReference type="PANTHER" id="PTHR20930">
    <property type="entry name" value="OVARIAN CARCINOMA ANTIGEN CA125-RELATED"/>
    <property type="match status" value="1"/>
</dbReference>
<dbReference type="CDD" id="cd02340">
    <property type="entry name" value="ZZ_NBR1_like"/>
    <property type="match status" value="2"/>
</dbReference>
<evidence type="ECO:0000256" key="5">
    <source>
        <dbReference type="SAM" id="MobiDB-lite"/>
    </source>
</evidence>
<evidence type="ECO:0000313" key="8">
    <source>
        <dbReference type="Proteomes" id="UP001610335"/>
    </source>
</evidence>
<feature type="region of interest" description="Disordered" evidence="5">
    <location>
        <begin position="98"/>
        <end position="186"/>
    </location>
</feature>
<dbReference type="InterPro" id="IPR043145">
    <property type="entry name" value="Znf_ZZ_sf"/>
</dbReference>
<feature type="region of interest" description="Disordered" evidence="5">
    <location>
        <begin position="741"/>
        <end position="794"/>
    </location>
</feature>
<dbReference type="Pfam" id="PF00569">
    <property type="entry name" value="ZZ"/>
    <property type="match status" value="3"/>
</dbReference>
<organism evidence="7 8">
    <name type="scientific">Aspergillus cavernicola</name>
    <dbReference type="NCBI Taxonomy" id="176166"/>
    <lineage>
        <taxon>Eukaryota</taxon>
        <taxon>Fungi</taxon>
        <taxon>Dikarya</taxon>
        <taxon>Ascomycota</taxon>
        <taxon>Pezizomycotina</taxon>
        <taxon>Eurotiomycetes</taxon>
        <taxon>Eurotiomycetidae</taxon>
        <taxon>Eurotiales</taxon>
        <taxon>Aspergillaceae</taxon>
        <taxon>Aspergillus</taxon>
        <taxon>Aspergillus subgen. Nidulantes</taxon>
    </lineage>
</organism>
<dbReference type="InterPro" id="IPR032350">
    <property type="entry name" value="Nbr1_FW"/>
</dbReference>
<keyword evidence="8" id="KW-1185">Reference proteome</keyword>
<dbReference type="SUPFAM" id="SSF57850">
    <property type="entry name" value="RING/U-box"/>
    <property type="match status" value="4"/>
</dbReference>
<evidence type="ECO:0000256" key="2">
    <source>
        <dbReference type="ARBA" id="ARBA00022771"/>
    </source>
</evidence>
<dbReference type="Gene3D" id="2.60.40.10">
    <property type="entry name" value="Immunoglobulins"/>
    <property type="match status" value="1"/>
</dbReference>
<name>A0ABR4I992_9EURO</name>
<dbReference type="InterPro" id="IPR000433">
    <property type="entry name" value="Znf_ZZ"/>
</dbReference>
<dbReference type="PANTHER" id="PTHR20930:SF0">
    <property type="entry name" value="PROTEIN ILRUN"/>
    <property type="match status" value="1"/>
</dbReference>
<evidence type="ECO:0000256" key="3">
    <source>
        <dbReference type="ARBA" id="ARBA00022833"/>
    </source>
</evidence>
<protein>
    <recommendedName>
        <fullName evidence="6">ZZ-type domain-containing protein</fullName>
    </recommendedName>
</protein>
<feature type="compositionally biased region" description="Acidic residues" evidence="5">
    <location>
        <begin position="780"/>
        <end position="794"/>
    </location>
</feature>
<feature type="domain" description="ZZ-type" evidence="6">
    <location>
        <begin position="371"/>
        <end position="423"/>
    </location>
</feature>
<proteinExistence type="predicted"/>
<keyword evidence="1" id="KW-0479">Metal-binding</keyword>
<keyword evidence="3" id="KW-0862">Zinc</keyword>
<dbReference type="SMART" id="SM00291">
    <property type="entry name" value="ZnF_ZZ"/>
    <property type="match status" value="4"/>
</dbReference>
<dbReference type="Pfam" id="PF16158">
    <property type="entry name" value="N_BRCA1_IG"/>
    <property type="match status" value="1"/>
</dbReference>
<feature type="compositionally biased region" description="Polar residues" evidence="5">
    <location>
        <begin position="136"/>
        <end position="147"/>
    </location>
</feature>
<accession>A0ABR4I992</accession>
<feature type="compositionally biased region" description="Low complexity" evidence="5">
    <location>
        <begin position="752"/>
        <end position="765"/>
    </location>
</feature>
<feature type="compositionally biased region" description="Acidic residues" evidence="5">
    <location>
        <begin position="530"/>
        <end position="543"/>
    </location>
</feature>
<feature type="compositionally biased region" description="Polar residues" evidence="5">
    <location>
        <begin position="548"/>
        <end position="557"/>
    </location>
</feature>
<sequence>MSAPATTTTGPNTQITVKVTYDNHTRRFKIPLRDLGAGTLPQNLRQLLGIPADTNVIFERYSDSASAYVRLNSDNQAVYKQLYRAAKAKLKLRIKATVDQTTSQSTVPENPSEQQDPPRYSYLDTVLSSPIPPAQVETNSSAASSPTAVLESAESAERSTLPEPKKHPRSASKMTEPKAASPRDFVLGPDNPSIPIMTHTALDGVFCIDCNNCNRPIPNEHYHCNTCADGDFDLCPQCVDAGVNCLGEDHWLVRRFVKDGIITNSTTKTLASHKIQTQEESVPDVVSESAPKPTEKVTFNPERICNNCLQEFDEGKMVSCADCEDFDLCVGCVLGYKHGHHPAHTFVLLSDHDSGLKNLILSRCKPGRGYHHAAICDGCETHITGVRHKCLTCPDWDYCSECHLSASRTHPGHRFAPLYTAISESLQSHEVHFGVFCDGPLCKEKSRPGFVTGVRYKCSVCHDTDFCAKCEIHPENTHNRTHPMVMLKTPVRSVSVSTVHENGFNKSTTLAGDHRAQRSASTQASAPIETDAEPMERENEEMAEPIQESRSSSQPNPSKEEKSVTPALGAIPDTDSEYQAFFLEDTIPDGSAMRPDHVFQQTWRLYNPGPLAWPTGSNVRFVGGDSMFNVDTNHPSSLESVTAAMESNKLSEPLEAGQGADFTVSLKAPRRLGTAISYWRMKLADGTPFGHKLWCDVQVRDDIIMENDTVSEVEVNEKVPEFTAGERSDISESQMVFPKLDKESPAASTHEAASVPSTAPAPSNPSEHDVFDDLASLTLDDAETETEAGFLTDEEYDILDASDQEFMDAHSTRN</sequence>